<comment type="caution">
    <text evidence="2">The sequence shown here is derived from an EMBL/GenBank/DDBJ whole genome shotgun (WGS) entry which is preliminary data.</text>
</comment>
<feature type="compositionally biased region" description="Polar residues" evidence="1">
    <location>
        <begin position="173"/>
        <end position="195"/>
    </location>
</feature>
<keyword evidence="3" id="KW-1185">Reference proteome</keyword>
<dbReference type="AlphaFoldDB" id="A0A5A7NYB6"/>
<dbReference type="Proteomes" id="UP000325081">
    <property type="component" value="Unassembled WGS sequence"/>
</dbReference>
<evidence type="ECO:0000313" key="2">
    <source>
        <dbReference type="EMBL" id="GER25472.1"/>
    </source>
</evidence>
<evidence type="ECO:0000313" key="3">
    <source>
        <dbReference type="Proteomes" id="UP000325081"/>
    </source>
</evidence>
<sequence length="252" mass="27712">MNTRSSGQKPLTYNPEITRKDKENRRLARLAKESQENRERDYPGTFPGVRGAPVLGLQRDSDQPEFLNHLGLIEEADKFWKYLVSRAQQLFQGTAQILLTLLREDIGSICVCPDGHGYDHRVASHLEIAPDRKAAGRAEISDRTAAVHFRVTEPSISISGRTIVTTNVPAGYSLNGNTETGPVTPNQPPSISTESPADEPTLPVTQTSSRTASGTPVSRSRASPEESGLSGLVQAHHRVEELEREQQRLPTD</sequence>
<proteinExistence type="predicted"/>
<name>A0A5A7NYB6_STRAF</name>
<organism evidence="2 3">
    <name type="scientific">Striga asiatica</name>
    <name type="common">Asiatic witchweed</name>
    <name type="synonym">Buchnera asiatica</name>
    <dbReference type="NCBI Taxonomy" id="4170"/>
    <lineage>
        <taxon>Eukaryota</taxon>
        <taxon>Viridiplantae</taxon>
        <taxon>Streptophyta</taxon>
        <taxon>Embryophyta</taxon>
        <taxon>Tracheophyta</taxon>
        <taxon>Spermatophyta</taxon>
        <taxon>Magnoliopsida</taxon>
        <taxon>eudicotyledons</taxon>
        <taxon>Gunneridae</taxon>
        <taxon>Pentapetalae</taxon>
        <taxon>asterids</taxon>
        <taxon>lamiids</taxon>
        <taxon>Lamiales</taxon>
        <taxon>Orobanchaceae</taxon>
        <taxon>Buchnereae</taxon>
        <taxon>Striga</taxon>
    </lineage>
</organism>
<dbReference type="EMBL" id="BKCP01000114">
    <property type="protein sequence ID" value="GER25472.1"/>
    <property type="molecule type" value="Genomic_DNA"/>
</dbReference>
<feature type="region of interest" description="Disordered" evidence="1">
    <location>
        <begin position="1"/>
        <end position="51"/>
    </location>
</feature>
<feature type="region of interest" description="Disordered" evidence="1">
    <location>
        <begin position="173"/>
        <end position="252"/>
    </location>
</feature>
<feature type="compositionally biased region" description="Polar residues" evidence="1">
    <location>
        <begin position="203"/>
        <end position="221"/>
    </location>
</feature>
<reference evidence="3" key="1">
    <citation type="journal article" date="2019" name="Curr. Biol.">
        <title>Genome Sequence of Striga asiatica Provides Insight into the Evolution of Plant Parasitism.</title>
        <authorList>
            <person name="Yoshida S."/>
            <person name="Kim S."/>
            <person name="Wafula E.K."/>
            <person name="Tanskanen J."/>
            <person name="Kim Y.M."/>
            <person name="Honaas L."/>
            <person name="Yang Z."/>
            <person name="Spallek T."/>
            <person name="Conn C.E."/>
            <person name="Ichihashi Y."/>
            <person name="Cheong K."/>
            <person name="Cui S."/>
            <person name="Der J.P."/>
            <person name="Gundlach H."/>
            <person name="Jiao Y."/>
            <person name="Hori C."/>
            <person name="Ishida J.K."/>
            <person name="Kasahara H."/>
            <person name="Kiba T."/>
            <person name="Kim M.S."/>
            <person name="Koo N."/>
            <person name="Laohavisit A."/>
            <person name="Lee Y.H."/>
            <person name="Lumba S."/>
            <person name="McCourt P."/>
            <person name="Mortimer J.C."/>
            <person name="Mutuku J.M."/>
            <person name="Nomura T."/>
            <person name="Sasaki-Sekimoto Y."/>
            <person name="Seto Y."/>
            <person name="Wang Y."/>
            <person name="Wakatake T."/>
            <person name="Sakakibara H."/>
            <person name="Demura T."/>
            <person name="Yamaguchi S."/>
            <person name="Yoneyama K."/>
            <person name="Manabe R.I."/>
            <person name="Nelson D.C."/>
            <person name="Schulman A.H."/>
            <person name="Timko M.P."/>
            <person name="dePamphilis C.W."/>
            <person name="Choi D."/>
            <person name="Shirasu K."/>
        </authorList>
    </citation>
    <scope>NUCLEOTIDE SEQUENCE [LARGE SCALE GENOMIC DNA]</scope>
    <source>
        <strain evidence="3">cv. UVA1</strain>
    </source>
</reference>
<feature type="compositionally biased region" description="Polar residues" evidence="1">
    <location>
        <begin position="1"/>
        <end position="11"/>
    </location>
</feature>
<feature type="compositionally biased region" description="Basic and acidic residues" evidence="1">
    <location>
        <begin position="17"/>
        <end position="42"/>
    </location>
</feature>
<evidence type="ECO:0000256" key="1">
    <source>
        <dbReference type="SAM" id="MobiDB-lite"/>
    </source>
</evidence>
<gene>
    <name evidence="2" type="ORF">STAS_01055</name>
</gene>
<feature type="compositionally biased region" description="Basic and acidic residues" evidence="1">
    <location>
        <begin position="237"/>
        <end position="252"/>
    </location>
</feature>
<protein>
    <submittedName>
        <fullName evidence="2">Type 2 phosphatidylinositol 4,5-bisphosphate 4-phosphatase</fullName>
    </submittedName>
</protein>
<accession>A0A5A7NYB6</accession>